<keyword evidence="8" id="KW-1015">Disulfide bond</keyword>
<dbReference type="Gene3D" id="1.10.510.10">
    <property type="entry name" value="Transferase(Phosphotransferase) domain 1"/>
    <property type="match status" value="1"/>
</dbReference>
<dbReference type="Proteomes" id="UP001179952">
    <property type="component" value="Unassembled WGS sequence"/>
</dbReference>
<evidence type="ECO:0000256" key="3">
    <source>
        <dbReference type="ARBA" id="ARBA00022679"/>
    </source>
</evidence>
<reference evidence="14" key="1">
    <citation type="journal article" date="2023" name="Nat. Commun.">
        <title>Diploid and tetraploid genomes of Acorus and the evolution of monocots.</title>
        <authorList>
            <person name="Ma L."/>
            <person name="Liu K.W."/>
            <person name="Li Z."/>
            <person name="Hsiao Y.Y."/>
            <person name="Qi Y."/>
            <person name="Fu T."/>
            <person name="Tang G.D."/>
            <person name="Zhang D."/>
            <person name="Sun W.H."/>
            <person name="Liu D.K."/>
            <person name="Li Y."/>
            <person name="Chen G.Z."/>
            <person name="Liu X.D."/>
            <person name="Liao X.Y."/>
            <person name="Jiang Y.T."/>
            <person name="Yu X."/>
            <person name="Hao Y."/>
            <person name="Huang J."/>
            <person name="Zhao X.W."/>
            <person name="Ke S."/>
            <person name="Chen Y.Y."/>
            <person name="Wu W.L."/>
            <person name="Hsu J.L."/>
            <person name="Lin Y.F."/>
            <person name="Huang M.D."/>
            <person name="Li C.Y."/>
            <person name="Huang L."/>
            <person name="Wang Z.W."/>
            <person name="Zhao X."/>
            <person name="Zhong W.Y."/>
            <person name="Peng D.H."/>
            <person name="Ahmad S."/>
            <person name="Lan S."/>
            <person name="Zhang J.S."/>
            <person name="Tsai W.C."/>
            <person name="Van de Peer Y."/>
            <person name="Liu Z.J."/>
        </authorList>
    </citation>
    <scope>NUCLEOTIDE SEQUENCE</scope>
    <source>
        <strain evidence="14">SCP</strain>
    </source>
</reference>
<dbReference type="CDD" id="cd00028">
    <property type="entry name" value="B_lectin"/>
    <property type="match status" value="1"/>
</dbReference>
<dbReference type="PROSITE" id="PS00108">
    <property type="entry name" value="PROTEIN_KINASE_ST"/>
    <property type="match status" value="1"/>
</dbReference>
<evidence type="ECO:0000256" key="4">
    <source>
        <dbReference type="ARBA" id="ARBA00022729"/>
    </source>
</evidence>
<dbReference type="CDD" id="cd01098">
    <property type="entry name" value="PAN_AP_plant"/>
    <property type="match status" value="1"/>
</dbReference>
<dbReference type="SMART" id="SM00108">
    <property type="entry name" value="B_lectin"/>
    <property type="match status" value="1"/>
</dbReference>
<dbReference type="Pfam" id="PF00069">
    <property type="entry name" value="Pkinase"/>
    <property type="match status" value="2"/>
</dbReference>
<dbReference type="InterPro" id="IPR000858">
    <property type="entry name" value="S_locus_glycoprot_dom"/>
</dbReference>
<dbReference type="AlphaFoldDB" id="A0AAV9A9W5"/>
<dbReference type="Pfam" id="PF08276">
    <property type="entry name" value="PAN_2"/>
    <property type="match status" value="1"/>
</dbReference>
<dbReference type="PANTHER" id="PTHR32444:SF247">
    <property type="entry name" value="OS01G0958200 PROTEIN"/>
    <property type="match status" value="1"/>
</dbReference>
<gene>
    <name evidence="14" type="ORF">QJS04_geneDACA019114</name>
</gene>
<sequence length="524" mass="58449">MDSNRNSISTITTIILSFLQLLRGIIAADRITPDTPIAVNETIISSGNNFALGFFNSSGNLYVGIWYNNIPGPRTVVWVANRGRPLKDSDGVFTVTQSGNLAILDAKGITYWSSNTSDGTAAVLFDTGNLILLGNGGASSLLWQSFDDPTDTLLPGMRLESNSKTGVVRKLVSWRDDSDPSPGEFSFGVDPRTLFQIVTWKGSDPYWRRHLWNGRSLSDTNGYVDSVLRLVQNDMEAYINFSSNDLGRYLLDSTGKLKMMYWEDLKKNWTFDWFRPERPCDLYDRCGPNGICDNSYLAQTCSCLQGFEPQSQKDWEVGNWSGGCVRTKPLSCDNKGGVFYKLQMMKLPDQQRPTKNASITACETECVNNCECVAYTAVRAATNNFSTSNRLGQGGFGPVYMGRLSQGEIVAVKRLSKSSRQGLDEFKNEVDLIARLQHKNLVRLLDSTQSGQLDWAKRYHIVEGIAQGLLYLHQYSRLKIIHRDLKTSNILLDDSMNPKISDFGLARIFGGTQKEANTERVVGT</sequence>
<evidence type="ECO:0000259" key="12">
    <source>
        <dbReference type="PROSITE" id="PS50011"/>
    </source>
</evidence>
<organism evidence="14 15">
    <name type="scientific">Acorus gramineus</name>
    <name type="common">Dwarf sweet flag</name>
    <dbReference type="NCBI Taxonomy" id="55184"/>
    <lineage>
        <taxon>Eukaryota</taxon>
        <taxon>Viridiplantae</taxon>
        <taxon>Streptophyta</taxon>
        <taxon>Embryophyta</taxon>
        <taxon>Tracheophyta</taxon>
        <taxon>Spermatophyta</taxon>
        <taxon>Magnoliopsida</taxon>
        <taxon>Liliopsida</taxon>
        <taxon>Acoraceae</taxon>
        <taxon>Acorus</taxon>
    </lineage>
</organism>
<dbReference type="GO" id="GO:0051707">
    <property type="term" value="P:response to other organism"/>
    <property type="evidence" value="ECO:0007669"/>
    <property type="project" value="UniProtKB-ARBA"/>
</dbReference>
<comment type="caution">
    <text evidence="14">The sequence shown here is derived from an EMBL/GenBank/DDBJ whole genome shotgun (WGS) entry which is preliminary data.</text>
</comment>
<keyword evidence="7" id="KW-0067">ATP-binding</keyword>
<feature type="chain" id="PRO_5043776410" description="non-specific serine/threonine protein kinase" evidence="11">
    <location>
        <begin position="28"/>
        <end position="524"/>
    </location>
</feature>
<dbReference type="SMART" id="SM00220">
    <property type="entry name" value="S_TKc"/>
    <property type="match status" value="1"/>
</dbReference>
<feature type="domain" description="Bulb-type lectin" evidence="13">
    <location>
        <begin position="28"/>
        <end position="145"/>
    </location>
</feature>
<dbReference type="FunFam" id="1.10.510.10:FF:001023">
    <property type="entry name" value="Os07g0541700 protein"/>
    <property type="match status" value="1"/>
</dbReference>
<dbReference type="GO" id="GO:0004674">
    <property type="term" value="F:protein serine/threonine kinase activity"/>
    <property type="evidence" value="ECO:0007669"/>
    <property type="project" value="UniProtKB-KW"/>
</dbReference>
<comment type="catalytic activity">
    <reaction evidence="10">
        <text>L-seryl-[protein] + ATP = O-phospho-L-seryl-[protein] + ADP + H(+)</text>
        <dbReference type="Rhea" id="RHEA:17989"/>
        <dbReference type="Rhea" id="RHEA-COMP:9863"/>
        <dbReference type="Rhea" id="RHEA-COMP:11604"/>
        <dbReference type="ChEBI" id="CHEBI:15378"/>
        <dbReference type="ChEBI" id="CHEBI:29999"/>
        <dbReference type="ChEBI" id="CHEBI:30616"/>
        <dbReference type="ChEBI" id="CHEBI:83421"/>
        <dbReference type="ChEBI" id="CHEBI:456216"/>
        <dbReference type="EC" id="2.7.11.1"/>
    </reaction>
</comment>
<dbReference type="PROSITE" id="PS50011">
    <property type="entry name" value="PROTEIN_KINASE_DOM"/>
    <property type="match status" value="1"/>
</dbReference>
<dbReference type="PROSITE" id="PS50927">
    <property type="entry name" value="BULB_LECTIN"/>
    <property type="match status" value="1"/>
</dbReference>
<accession>A0AAV9A9W5</accession>
<keyword evidence="15" id="KW-1185">Reference proteome</keyword>
<evidence type="ECO:0000256" key="1">
    <source>
        <dbReference type="ARBA" id="ARBA00012513"/>
    </source>
</evidence>
<keyword evidence="2" id="KW-0723">Serine/threonine-protein kinase</keyword>
<evidence type="ECO:0000256" key="9">
    <source>
        <dbReference type="ARBA" id="ARBA00047899"/>
    </source>
</evidence>
<dbReference type="InterPro" id="IPR011009">
    <property type="entry name" value="Kinase-like_dom_sf"/>
</dbReference>
<reference evidence="14" key="2">
    <citation type="submission" date="2023-06" db="EMBL/GenBank/DDBJ databases">
        <authorList>
            <person name="Ma L."/>
            <person name="Liu K.-W."/>
            <person name="Li Z."/>
            <person name="Hsiao Y.-Y."/>
            <person name="Qi Y."/>
            <person name="Fu T."/>
            <person name="Tang G."/>
            <person name="Zhang D."/>
            <person name="Sun W.-H."/>
            <person name="Liu D.-K."/>
            <person name="Li Y."/>
            <person name="Chen G.-Z."/>
            <person name="Liu X.-D."/>
            <person name="Liao X.-Y."/>
            <person name="Jiang Y.-T."/>
            <person name="Yu X."/>
            <person name="Hao Y."/>
            <person name="Huang J."/>
            <person name="Zhao X.-W."/>
            <person name="Ke S."/>
            <person name="Chen Y.-Y."/>
            <person name="Wu W.-L."/>
            <person name="Hsu J.-L."/>
            <person name="Lin Y.-F."/>
            <person name="Huang M.-D."/>
            <person name="Li C.-Y."/>
            <person name="Huang L."/>
            <person name="Wang Z.-W."/>
            <person name="Zhao X."/>
            <person name="Zhong W.-Y."/>
            <person name="Peng D.-H."/>
            <person name="Ahmad S."/>
            <person name="Lan S."/>
            <person name="Zhang J.-S."/>
            <person name="Tsai W.-C."/>
            <person name="Van De Peer Y."/>
            <person name="Liu Z.-J."/>
        </authorList>
    </citation>
    <scope>NUCLEOTIDE SEQUENCE</scope>
    <source>
        <strain evidence="14">SCP</strain>
        <tissue evidence="14">Leaves</tissue>
    </source>
</reference>
<keyword evidence="5" id="KW-0547">Nucleotide-binding</keyword>
<dbReference type="SUPFAM" id="SSF51110">
    <property type="entry name" value="alpha-D-mannose-specific plant lectins"/>
    <property type="match status" value="1"/>
</dbReference>
<dbReference type="GO" id="GO:0005524">
    <property type="term" value="F:ATP binding"/>
    <property type="evidence" value="ECO:0007669"/>
    <property type="project" value="UniProtKB-KW"/>
</dbReference>
<name>A0AAV9A9W5_ACOGR</name>
<keyword evidence="3" id="KW-0808">Transferase</keyword>
<evidence type="ECO:0000256" key="11">
    <source>
        <dbReference type="SAM" id="SignalP"/>
    </source>
</evidence>
<dbReference type="GO" id="GO:0048544">
    <property type="term" value="P:recognition of pollen"/>
    <property type="evidence" value="ECO:0007669"/>
    <property type="project" value="InterPro"/>
</dbReference>
<dbReference type="EMBL" id="JAUJYN010000011">
    <property type="protein sequence ID" value="KAK1260921.1"/>
    <property type="molecule type" value="Genomic_DNA"/>
</dbReference>
<dbReference type="SUPFAM" id="SSF56112">
    <property type="entry name" value="Protein kinase-like (PK-like)"/>
    <property type="match status" value="1"/>
</dbReference>
<proteinExistence type="predicted"/>
<feature type="signal peptide" evidence="11">
    <location>
        <begin position="1"/>
        <end position="27"/>
    </location>
</feature>
<dbReference type="InterPro" id="IPR000719">
    <property type="entry name" value="Prot_kinase_dom"/>
</dbReference>
<dbReference type="Pfam" id="PF01453">
    <property type="entry name" value="B_lectin"/>
    <property type="match status" value="1"/>
</dbReference>
<dbReference type="InterPro" id="IPR001480">
    <property type="entry name" value="Bulb-type_lectin_dom"/>
</dbReference>
<dbReference type="InterPro" id="IPR003609">
    <property type="entry name" value="Pan_app"/>
</dbReference>
<comment type="catalytic activity">
    <reaction evidence="9">
        <text>L-threonyl-[protein] + ATP = O-phospho-L-threonyl-[protein] + ADP + H(+)</text>
        <dbReference type="Rhea" id="RHEA:46608"/>
        <dbReference type="Rhea" id="RHEA-COMP:11060"/>
        <dbReference type="Rhea" id="RHEA-COMP:11605"/>
        <dbReference type="ChEBI" id="CHEBI:15378"/>
        <dbReference type="ChEBI" id="CHEBI:30013"/>
        <dbReference type="ChEBI" id="CHEBI:30616"/>
        <dbReference type="ChEBI" id="CHEBI:61977"/>
        <dbReference type="ChEBI" id="CHEBI:456216"/>
        <dbReference type="EC" id="2.7.11.1"/>
    </reaction>
</comment>
<dbReference type="Gene3D" id="2.90.10.10">
    <property type="entry name" value="Bulb-type lectin domain"/>
    <property type="match status" value="1"/>
</dbReference>
<dbReference type="EC" id="2.7.11.1" evidence="1"/>
<evidence type="ECO:0000256" key="6">
    <source>
        <dbReference type="ARBA" id="ARBA00022777"/>
    </source>
</evidence>
<protein>
    <recommendedName>
        <fullName evidence="1">non-specific serine/threonine protein kinase</fullName>
        <ecNumber evidence="1">2.7.11.1</ecNumber>
    </recommendedName>
</protein>
<evidence type="ECO:0000313" key="15">
    <source>
        <dbReference type="Proteomes" id="UP001179952"/>
    </source>
</evidence>
<dbReference type="InterPro" id="IPR008271">
    <property type="entry name" value="Ser/Thr_kinase_AS"/>
</dbReference>
<evidence type="ECO:0000256" key="5">
    <source>
        <dbReference type="ARBA" id="ARBA00022741"/>
    </source>
</evidence>
<evidence type="ECO:0000256" key="10">
    <source>
        <dbReference type="ARBA" id="ARBA00048679"/>
    </source>
</evidence>
<evidence type="ECO:0000256" key="7">
    <source>
        <dbReference type="ARBA" id="ARBA00022840"/>
    </source>
</evidence>
<evidence type="ECO:0000313" key="14">
    <source>
        <dbReference type="EMBL" id="KAK1260921.1"/>
    </source>
</evidence>
<dbReference type="Pfam" id="PF00954">
    <property type="entry name" value="S_locus_glycop"/>
    <property type="match status" value="1"/>
</dbReference>
<evidence type="ECO:0000256" key="2">
    <source>
        <dbReference type="ARBA" id="ARBA00022527"/>
    </source>
</evidence>
<dbReference type="PANTHER" id="PTHR32444">
    <property type="entry name" value="BULB-TYPE LECTIN DOMAIN-CONTAINING PROTEIN"/>
    <property type="match status" value="1"/>
</dbReference>
<keyword evidence="4 11" id="KW-0732">Signal</keyword>
<evidence type="ECO:0000256" key="8">
    <source>
        <dbReference type="ARBA" id="ARBA00023157"/>
    </source>
</evidence>
<evidence type="ECO:0000259" key="13">
    <source>
        <dbReference type="PROSITE" id="PS50927"/>
    </source>
</evidence>
<keyword evidence="6 14" id="KW-0418">Kinase</keyword>
<dbReference type="Gene3D" id="3.30.200.20">
    <property type="entry name" value="Phosphorylase Kinase, domain 1"/>
    <property type="match status" value="1"/>
</dbReference>
<dbReference type="InterPro" id="IPR036426">
    <property type="entry name" value="Bulb-type_lectin_dom_sf"/>
</dbReference>
<feature type="domain" description="Protein kinase" evidence="12">
    <location>
        <begin position="385"/>
        <end position="524"/>
    </location>
</feature>